<evidence type="ECO:0008006" key="3">
    <source>
        <dbReference type="Google" id="ProtNLM"/>
    </source>
</evidence>
<dbReference type="Proteomes" id="UP000009282">
    <property type="component" value="Chromosome"/>
</dbReference>
<protein>
    <recommendedName>
        <fullName evidence="3">PilZ domain-containing protein</fullName>
    </recommendedName>
</protein>
<proteinExistence type="predicted"/>
<evidence type="ECO:0000313" key="2">
    <source>
        <dbReference type="Proteomes" id="UP000009282"/>
    </source>
</evidence>
<dbReference type="KEGG" id="gni:GNIT_0229"/>
<organism evidence="1 2">
    <name type="scientific">Glaciecola nitratireducens (strain JCM 12485 / KCTC 12276 / FR1064)</name>
    <dbReference type="NCBI Taxonomy" id="1085623"/>
    <lineage>
        <taxon>Bacteria</taxon>
        <taxon>Pseudomonadati</taxon>
        <taxon>Pseudomonadota</taxon>
        <taxon>Gammaproteobacteria</taxon>
        <taxon>Alteromonadales</taxon>
        <taxon>Alteromonadaceae</taxon>
        <taxon>Brumicola</taxon>
    </lineage>
</organism>
<dbReference type="RefSeq" id="WP_014107262.1">
    <property type="nucleotide sequence ID" value="NC_016041.1"/>
</dbReference>
<name>G4QF39_GLANF</name>
<dbReference type="HOGENOM" id="CLU_171732_0_0_6"/>
<gene>
    <name evidence="1" type="ordered locus">GNIT_0229</name>
</gene>
<accession>G4QF39</accession>
<dbReference type="EMBL" id="CP003060">
    <property type="protein sequence ID" value="AEP28383.1"/>
    <property type="molecule type" value="Genomic_DNA"/>
</dbReference>
<reference evidence="1 2" key="1">
    <citation type="journal article" date="2011" name="J. Bacteriol.">
        <title>Complete genome sequence of seawater bacterium Glaciecola nitratireducens FR1064T.</title>
        <authorList>
            <person name="Bian F."/>
            <person name="Qin Q.L."/>
            <person name="Xie B.B."/>
            <person name="Shu Y.L."/>
            <person name="Zhang X.Y."/>
            <person name="Yu Y."/>
            <person name="Chen B."/>
            <person name="Chen X.L."/>
            <person name="Zhou B.C."/>
            <person name="Zhang Y.Z."/>
        </authorList>
    </citation>
    <scope>NUCLEOTIDE SEQUENCE [LARGE SCALE GENOMIC DNA]</scope>
    <source>
        <strain evidence="2">JCM 12485 / KCTC 12276 / FR1064</strain>
    </source>
</reference>
<keyword evidence="2" id="KW-1185">Reference proteome</keyword>
<sequence length="90" mass="9847">MKDACTRNIDPFGAFIELSSPELKVSDFVRLRFANKFMGDGCVTQKGIVVHASDEGVGILFANDTEEFRSMLDKALTRKGSSPIKIHLGA</sequence>
<dbReference type="AlphaFoldDB" id="G4QF39"/>
<evidence type="ECO:0000313" key="1">
    <source>
        <dbReference type="EMBL" id="AEP28383.1"/>
    </source>
</evidence>